<organism evidence="2 3">
    <name type="scientific">Pseudobdellovibrio exovorus JSS</name>
    <dbReference type="NCBI Taxonomy" id="1184267"/>
    <lineage>
        <taxon>Bacteria</taxon>
        <taxon>Pseudomonadati</taxon>
        <taxon>Bdellovibrionota</taxon>
        <taxon>Bdellovibrionia</taxon>
        <taxon>Bdellovibrionales</taxon>
        <taxon>Pseudobdellovibrionaceae</taxon>
        <taxon>Pseudobdellovibrio</taxon>
    </lineage>
</organism>
<keyword evidence="1" id="KW-1133">Transmembrane helix</keyword>
<dbReference type="Proteomes" id="UP000012040">
    <property type="component" value="Chromosome"/>
</dbReference>
<dbReference type="eggNOG" id="COG1714">
    <property type="taxonomic scope" value="Bacteria"/>
</dbReference>
<sequence length="189" mass="21275">MLNPEIIRQDIPQRHPNKSYDKISGLFKKDQGFVDADTGFRSGARKKSGFKLALWSWMSASIDTLVLISLSCFSVVIFSLIMKTQAREFFRILAIDNTAELFVLAFLFSAWGYLVMMRLFLGASLGEWTCSLRLGQPAQRVQRNYALKVILRTTVVLLTGVIVLPLLSLVFKRDLAGKISGLHVYSLNP</sequence>
<feature type="transmembrane region" description="Helical" evidence="1">
    <location>
        <begin position="145"/>
        <end position="171"/>
    </location>
</feature>
<keyword evidence="3" id="KW-1185">Reference proteome</keyword>
<evidence type="ECO:0000313" key="3">
    <source>
        <dbReference type="Proteomes" id="UP000012040"/>
    </source>
</evidence>
<keyword evidence="1" id="KW-0472">Membrane</keyword>
<dbReference type="STRING" id="1184267.A11Q_1305"/>
<feature type="transmembrane region" description="Helical" evidence="1">
    <location>
        <begin position="54"/>
        <end position="81"/>
    </location>
</feature>
<dbReference type="HOGENOM" id="CLU_1431984_0_0_7"/>
<dbReference type="EMBL" id="CP003537">
    <property type="protein sequence ID" value="AGH95521.1"/>
    <property type="molecule type" value="Genomic_DNA"/>
</dbReference>
<keyword evidence="1" id="KW-0812">Transmembrane</keyword>
<evidence type="ECO:0000313" key="2">
    <source>
        <dbReference type="EMBL" id="AGH95521.1"/>
    </source>
</evidence>
<evidence type="ECO:0008006" key="4">
    <source>
        <dbReference type="Google" id="ProtNLM"/>
    </source>
</evidence>
<dbReference type="KEGG" id="bex:A11Q_1305"/>
<dbReference type="PATRIC" id="fig|1184267.3.peg.1323"/>
<protein>
    <recommendedName>
        <fullName evidence="4">RDD domain-containing protein</fullName>
    </recommendedName>
</protein>
<proteinExistence type="predicted"/>
<dbReference type="OrthoDB" id="5292609at2"/>
<dbReference type="AlphaFoldDB" id="M4VBY1"/>
<gene>
    <name evidence="2" type="ORF">A11Q_1305</name>
</gene>
<reference evidence="2 3" key="1">
    <citation type="journal article" date="2013" name="ISME J.">
        <title>By their genes ye shall know them: genomic signatures of predatory bacteria.</title>
        <authorList>
            <person name="Pasternak Z."/>
            <person name="Pietrokovski S."/>
            <person name="Rotem O."/>
            <person name="Gophna U."/>
            <person name="Lurie-Weinberger M.N."/>
            <person name="Jurkevitch E."/>
        </authorList>
    </citation>
    <scope>NUCLEOTIDE SEQUENCE [LARGE SCALE GENOMIC DNA]</scope>
    <source>
        <strain evidence="2 3">JSS</strain>
    </source>
</reference>
<accession>M4VBY1</accession>
<dbReference type="RefSeq" id="WP_015470011.1">
    <property type="nucleotide sequence ID" value="NC_020813.1"/>
</dbReference>
<name>M4VBY1_9BACT</name>
<evidence type="ECO:0000256" key="1">
    <source>
        <dbReference type="SAM" id="Phobius"/>
    </source>
</evidence>
<feature type="transmembrane region" description="Helical" evidence="1">
    <location>
        <begin position="101"/>
        <end position="125"/>
    </location>
</feature>